<dbReference type="SUPFAM" id="SSF52540">
    <property type="entry name" value="P-loop containing nucleoside triphosphate hydrolases"/>
    <property type="match status" value="1"/>
</dbReference>
<dbReference type="InterPro" id="IPR050474">
    <property type="entry name" value="Hel308_SKI2-like"/>
</dbReference>
<keyword evidence="8" id="KW-1185">Reference proteome</keyword>
<keyword evidence="3 7" id="KW-0347">Helicase</keyword>
<dbReference type="GO" id="GO:0004386">
    <property type="term" value="F:helicase activity"/>
    <property type="evidence" value="ECO:0007669"/>
    <property type="project" value="UniProtKB-KW"/>
</dbReference>
<dbReference type="Pfam" id="PF00270">
    <property type="entry name" value="DEAD"/>
    <property type="match status" value="1"/>
</dbReference>
<dbReference type="InterPro" id="IPR027417">
    <property type="entry name" value="P-loop_NTPase"/>
</dbReference>
<feature type="domain" description="Helicase ATP-binding" evidence="5">
    <location>
        <begin position="300"/>
        <end position="477"/>
    </location>
</feature>
<organism evidence="7 8">
    <name type="scientific">Plasmodium gaboni</name>
    <dbReference type="NCBI Taxonomy" id="647221"/>
    <lineage>
        <taxon>Eukaryota</taxon>
        <taxon>Sar</taxon>
        <taxon>Alveolata</taxon>
        <taxon>Apicomplexa</taxon>
        <taxon>Aconoidasida</taxon>
        <taxon>Haemosporida</taxon>
        <taxon>Plasmodiidae</taxon>
        <taxon>Plasmodium</taxon>
        <taxon>Plasmodium (Laverania)</taxon>
    </lineage>
</organism>
<protein>
    <submittedName>
        <fullName evidence="7">DEAD box helicase, putative</fullName>
    </submittedName>
</protein>
<evidence type="ECO:0000259" key="5">
    <source>
        <dbReference type="PROSITE" id="PS51192"/>
    </source>
</evidence>
<evidence type="ECO:0000256" key="1">
    <source>
        <dbReference type="ARBA" id="ARBA00022741"/>
    </source>
</evidence>
<evidence type="ECO:0000313" key="7">
    <source>
        <dbReference type="EMBL" id="SOV17625.1"/>
    </source>
</evidence>
<dbReference type="InterPro" id="IPR014001">
    <property type="entry name" value="Helicase_ATP-bd"/>
</dbReference>
<evidence type="ECO:0000256" key="4">
    <source>
        <dbReference type="ARBA" id="ARBA00022840"/>
    </source>
</evidence>
<dbReference type="PROSITE" id="PS51192">
    <property type="entry name" value="HELICASE_ATP_BIND_1"/>
    <property type="match status" value="1"/>
</dbReference>
<dbReference type="EMBL" id="LT969436">
    <property type="protein sequence ID" value="SOV17625.1"/>
    <property type="molecule type" value="Genomic_DNA"/>
</dbReference>
<dbReference type="InterPro" id="IPR001650">
    <property type="entry name" value="Helicase_C-like"/>
</dbReference>
<dbReference type="InterPro" id="IPR011545">
    <property type="entry name" value="DEAD/DEAH_box_helicase_dom"/>
</dbReference>
<evidence type="ECO:0000259" key="6">
    <source>
        <dbReference type="PROSITE" id="PS51194"/>
    </source>
</evidence>
<feature type="domain" description="Helicase C-terminal" evidence="6">
    <location>
        <begin position="521"/>
        <end position="700"/>
    </location>
</feature>
<sequence>MFEKKKKKVKNKKSTHLQCYRRLGIHRKKYFKFSNQLIYISLSGQIYTYPSYEEVLQSDKYILDELRITKFGESSAITDIKLLYKKLYKNEYDPSNYNKQNFEHYYIPPSIIKAYNELGIHKLYKEQAECLCKIFLNDDIENKIKNGIYMNHGNNEEYVSNENTHYKSNVEGNTDFSMNLNFFCDMNIVEMKNKNYTPVKKEDLQTDEFTDQIKSDITFGRNNKNGDNTANYMDDKIKSYTNDNIHQNIHQNLRDNTNECSNEDTNEYNLSSSHSKCDTFDNIENSSYKKMSQICNLNNNQSHKFYNNFLFKIPTGMGKTLIYDILIIRQVLYKGFRVILTLPTLSLINEKYEYYDKLFGDKTVSLNIKKFNSNDFTGYSYSLSTDLALCTFEQANTILSIIIKNNLKFNYLFILDEIHYINNQKRGFYIESLLTKIKYIQKNFSHIYNIKAYGFSATLSNIDQLAEWLEANVYESKTKLQQIKYLYKIDNSLYKDINKKEVERTLENCNALDPNHLGYMMSEEFILKKNVLIFCPSKNKSEQTASFISTILPYYLNKREYKINMELKEKRFKLLKDLKDLTIKVANVEKMIMNGIFYHHSGLNINEKSLIENSFRNNILFCLCCTTTLSVGINMNIHTIIIRSLKLGKSFITKDEITQMAGRCGRSQKKMYDSTTSCKNLDDSTNKSFMTTPDRRYSDSSGLPPILDYDYDCDGKVIIFVSNAEKHYLEKILYDEEETSKLKTTLNNFQMCKFLLDFIHLKLIKTKKEMFDFLYLYSIKFFKAKSMEGAINNGIDNNNNNNIGNNVSEKILIDVKQTFQYLFENKLITIPYEQEKNYYEHVFNKIFNINFCDINKIFDFQYINQTINPNILMKYNITQKITIFKKLYHNYKGKNIFVDKQTSFFTLPFITILLIFKDIEFNKNLFQNLYVEFIKYLFLININLQQYDLFIYDILNDDDPIACTELFSYVQSASSIMEFIFNYSIVKYIYVKGLPPDVLLMIFAFCINSEINLKIHFDIYEQILMSQNKNIKNIFQFFGLNVEKLKNFELKNVDDLFDASASIIKGKLNIDQIYENLEWIKIKRFYYAMIIYDCYNDDVYQVAKKYRLKLKEIKTVYLRCIFNLSYNCRILKNFKNSLDIFCIVLENLLAKMKTKSFPFI</sequence>
<dbReference type="PROSITE" id="PS51194">
    <property type="entry name" value="HELICASE_CTER"/>
    <property type="match status" value="1"/>
</dbReference>
<dbReference type="Gene3D" id="3.40.50.300">
    <property type="entry name" value="P-loop containing nucleotide triphosphate hydrolases"/>
    <property type="match status" value="2"/>
</dbReference>
<keyword evidence="1" id="KW-0547">Nucleotide-binding</keyword>
<gene>
    <name evidence="7" type="ORF">PGABG01_1329200</name>
</gene>
<dbReference type="Proteomes" id="UP000831156">
    <property type="component" value="Chromosome 13"/>
</dbReference>
<keyword evidence="2" id="KW-0378">Hydrolase</keyword>
<dbReference type="PANTHER" id="PTHR47961">
    <property type="entry name" value="DNA POLYMERASE THETA, PUTATIVE (AFU_ORTHOLOGUE AFUA_1G05260)-RELATED"/>
    <property type="match status" value="1"/>
</dbReference>
<name>A0ABY1UVF1_9APIC</name>
<dbReference type="PANTHER" id="PTHR47961:SF6">
    <property type="entry name" value="DNA-DIRECTED DNA POLYMERASE"/>
    <property type="match status" value="1"/>
</dbReference>
<accession>A0ABY1UVF1</accession>
<reference evidence="7" key="1">
    <citation type="submission" date="2016-09" db="EMBL/GenBank/DDBJ databases">
        <authorList>
            <consortium name="Pathogen Informatics"/>
            <person name="Sun Q."/>
            <person name="Inoue M."/>
        </authorList>
    </citation>
    <scope>NUCLEOTIDE SEQUENCE</scope>
</reference>
<evidence type="ECO:0000313" key="8">
    <source>
        <dbReference type="Proteomes" id="UP000831156"/>
    </source>
</evidence>
<proteinExistence type="predicted"/>
<dbReference type="SMART" id="SM00490">
    <property type="entry name" value="HELICc"/>
    <property type="match status" value="1"/>
</dbReference>
<evidence type="ECO:0000256" key="2">
    <source>
        <dbReference type="ARBA" id="ARBA00022801"/>
    </source>
</evidence>
<evidence type="ECO:0000256" key="3">
    <source>
        <dbReference type="ARBA" id="ARBA00022806"/>
    </source>
</evidence>
<dbReference type="SMART" id="SM00487">
    <property type="entry name" value="DEXDc"/>
    <property type="match status" value="1"/>
</dbReference>
<keyword evidence="4" id="KW-0067">ATP-binding</keyword>
<dbReference type="Pfam" id="PF00271">
    <property type="entry name" value="Helicase_C"/>
    <property type="match status" value="1"/>
</dbReference>